<reference evidence="8" key="2">
    <citation type="submission" date="2016-06" db="EMBL/GenBank/DDBJ databases">
        <authorList>
            <person name="Huang P."/>
            <person name="Jiang X."/>
            <person name="Liu X."/>
        </authorList>
    </citation>
    <scope>NUCLEOTIDE SEQUENCE</scope>
    <source>
        <strain evidence="8">852011</strain>
        <plasmid evidence="8">unnamed</plasmid>
    </source>
</reference>
<evidence type="ECO:0000256" key="5">
    <source>
        <dbReference type="ARBA" id="ARBA00023002"/>
    </source>
</evidence>
<organism evidence="8 9">
    <name type="scientific">Paraburkholderia caribensis</name>
    <dbReference type="NCBI Taxonomy" id="75105"/>
    <lineage>
        <taxon>Bacteria</taxon>
        <taxon>Pseudomonadati</taxon>
        <taxon>Pseudomonadota</taxon>
        <taxon>Betaproteobacteria</taxon>
        <taxon>Burkholderiales</taxon>
        <taxon>Burkholderiaceae</taxon>
        <taxon>Paraburkholderia</taxon>
    </lineage>
</organism>
<geneLocation type="plasmid" evidence="9"/>
<dbReference type="PANTHER" id="PTHR42913">
    <property type="entry name" value="APOPTOSIS-INDUCING FACTOR 1"/>
    <property type="match status" value="1"/>
</dbReference>
<dbReference type="Proteomes" id="UP001462961">
    <property type="component" value="Unassembled WGS sequence"/>
</dbReference>
<name>A0A9Q6S9A2_9BURK</name>
<dbReference type="InterPro" id="IPR051169">
    <property type="entry name" value="NADH-Q_oxidoreductase"/>
</dbReference>
<dbReference type="Proteomes" id="UP000509548">
    <property type="component" value="Plasmid unnamed"/>
</dbReference>
<dbReference type="InterPro" id="IPR023753">
    <property type="entry name" value="FAD/NAD-binding_dom"/>
</dbReference>
<dbReference type="AlphaFoldDB" id="A0A9Q6S9A2"/>
<evidence type="ECO:0000259" key="6">
    <source>
        <dbReference type="Pfam" id="PF07992"/>
    </source>
</evidence>
<accession>A0A9Q6S9A2</accession>
<dbReference type="RefSeq" id="WP_107201440.1">
    <property type="nucleotide sequence ID" value="NZ_CP015960.1"/>
</dbReference>
<evidence type="ECO:0000256" key="4">
    <source>
        <dbReference type="ARBA" id="ARBA00022827"/>
    </source>
</evidence>
<dbReference type="Gene3D" id="3.50.50.100">
    <property type="match status" value="1"/>
</dbReference>
<proteinExistence type="inferred from homology"/>
<comment type="similarity">
    <text evidence="2">Belongs to the NADH dehydrogenase family.</text>
</comment>
<dbReference type="Pfam" id="PF07992">
    <property type="entry name" value="Pyr_redox_2"/>
    <property type="match status" value="1"/>
</dbReference>
<dbReference type="InterPro" id="IPR036188">
    <property type="entry name" value="FAD/NAD-bd_sf"/>
</dbReference>
<keyword evidence="10" id="KW-1185">Reference proteome</keyword>
<gene>
    <name evidence="8" type="ORF">A9O66_30465</name>
    <name evidence="7" type="ORF">VOI32_12495</name>
</gene>
<reference evidence="7 10" key="3">
    <citation type="submission" date="2024-01" db="EMBL/GenBank/DDBJ databases">
        <title>The diversity of rhizobia nodulating Mimosa spp. in eleven states of Brazil covering several biomes is determined by host plant, location, and edaphic factors.</title>
        <authorList>
            <person name="Rouws L."/>
            <person name="Barauna A."/>
            <person name="Beukes C."/>
            <person name="De Faria S.M."/>
            <person name="Gross E."/>
            <person name="Dos Reis Junior F.B."/>
            <person name="Simon M."/>
            <person name="Maluk M."/>
            <person name="Odee D.W."/>
            <person name="Kenicer G."/>
            <person name="Young J.P.W."/>
            <person name="Reis V.M."/>
            <person name="Zilli J."/>
            <person name="James E.K."/>
        </authorList>
    </citation>
    <scope>NUCLEOTIDE SEQUENCE [LARGE SCALE GENOMIC DNA]</scope>
    <source>
        <strain evidence="7 10">JHI1651</strain>
    </source>
</reference>
<protein>
    <submittedName>
        <fullName evidence="7">FAD-dependent oxidoreductase</fullName>
    </submittedName>
    <submittedName>
        <fullName evidence="8">NADH dehydrogenase</fullName>
    </submittedName>
</protein>
<keyword evidence="3" id="KW-0285">Flavoprotein</keyword>
<evidence type="ECO:0000313" key="7">
    <source>
        <dbReference type="EMBL" id="MEO1754746.1"/>
    </source>
</evidence>
<dbReference type="PANTHER" id="PTHR42913:SF3">
    <property type="entry name" value="64 KDA MITOCHONDRIAL NADH DEHYDROGENASE (EUROFUNG)"/>
    <property type="match status" value="1"/>
</dbReference>
<dbReference type="EMBL" id="JAYLVJ010000013">
    <property type="protein sequence ID" value="MEO1754746.1"/>
    <property type="molecule type" value="Genomic_DNA"/>
</dbReference>
<keyword evidence="4" id="KW-0274">FAD</keyword>
<reference evidence="8 9" key="1">
    <citation type="journal article" date="2014" name="Genome Announc.">
        <title>Draft Genome Sequence of the Haloacid-Degrading Burkholderia caribensis Strain MBA4.</title>
        <authorList>
            <person name="Pan Y."/>
            <person name="Kong K.F."/>
            <person name="Tsang J.S."/>
        </authorList>
    </citation>
    <scope>NUCLEOTIDE SEQUENCE [LARGE SCALE GENOMIC DNA]</scope>
    <source>
        <strain evidence="8 9">852011</strain>
    </source>
</reference>
<evidence type="ECO:0000313" key="10">
    <source>
        <dbReference type="Proteomes" id="UP001462961"/>
    </source>
</evidence>
<keyword evidence="8" id="KW-0614">Plasmid</keyword>
<evidence type="ECO:0000256" key="3">
    <source>
        <dbReference type="ARBA" id="ARBA00022630"/>
    </source>
</evidence>
<evidence type="ECO:0000313" key="9">
    <source>
        <dbReference type="Proteomes" id="UP000509548"/>
    </source>
</evidence>
<comment type="cofactor">
    <cofactor evidence="1">
        <name>FAD</name>
        <dbReference type="ChEBI" id="CHEBI:57692"/>
    </cofactor>
</comment>
<keyword evidence="5" id="KW-0560">Oxidoreductase</keyword>
<dbReference type="GO" id="GO:0019646">
    <property type="term" value="P:aerobic electron transport chain"/>
    <property type="evidence" value="ECO:0007669"/>
    <property type="project" value="TreeGrafter"/>
</dbReference>
<dbReference type="SUPFAM" id="SSF51905">
    <property type="entry name" value="FAD/NAD(P)-binding domain"/>
    <property type="match status" value="1"/>
</dbReference>
<evidence type="ECO:0000313" key="8">
    <source>
        <dbReference type="EMBL" id="QLB66848.1"/>
    </source>
</evidence>
<geneLocation type="plasmid" evidence="8">
    <name>unnamed</name>
</geneLocation>
<dbReference type="GO" id="GO:0003955">
    <property type="term" value="F:NAD(P)H dehydrogenase (quinone) activity"/>
    <property type="evidence" value="ECO:0007669"/>
    <property type="project" value="TreeGrafter"/>
</dbReference>
<dbReference type="PRINTS" id="PR00368">
    <property type="entry name" value="FADPNR"/>
</dbReference>
<sequence>METDTKRIVVIGAGFAGLWSALGAARKLDELRVPADQVEVVVINSTPYHSIRVRNYEQPLDATLVPLADVLDPAGVRRLQGMVRSIDLPDRRVGFESGDSSTQWISYDRLILAAGSELARPAIPGLREFTFDVDTFDGAAKLHAHLLALPERPEAPGRYTVVVVGAGLTGVELAAELPARLRGIAGGNASAEVRVILADRSAKIGQAMGGAQPVIEEALRAQGVELRPGVSLESVTRDGIQLTNSEPIDAATVVWCGGMRASPLTAQFPVTPDAFGRVPVDAFLRVDSVPGVFAAGDCARILIDGERPSVMSCQHSRPMGRHAGHNAVCDLLGLAMLPLCIDWYTTILDLGPWGAVYTEGWERRLVSQGAAAKQTKRTINCERIYPPSTKCREDILQAAAPVVQAPPYTVRDAD</sequence>
<dbReference type="PRINTS" id="PR00469">
    <property type="entry name" value="PNDRDTASEII"/>
</dbReference>
<feature type="domain" description="FAD/NAD(P)-binding" evidence="6">
    <location>
        <begin position="7"/>
        <end position="319"/>
    </location>
</feature>
<evidence type="ECO:0000256" key="1">
    <source>
        <dbReference type="ARBA" id="ARBA00001974"/>
    </source>
</evidence>
<evidence type="ECO:0000256" key="2">
    <source>
        <dbReference type="ARBA" id="ARBA00005272"/>
    </source>
</evidence>
<dbReference type="EMBL" id="CP015960">
    <property type="protein sequence ID" value="QLB66848.1"/>
    <property type="molecule type" value="Genomic_DNA"/>
</dbReference>